<proteinExistence type="evidence at transcript level"/>
<dbReference type="PANTHER" id="PTHR18952:SF208">
    <property type="entry name" value="CARBONIC ANHYDRASE XA-RELATED"/>
    <property type="match status" value="1"/>
</dbReference>
<dbReference type="InterPro" id="IPR023561">
    <property type="entry name" value="Carbonic_anhydrase_a-class"/>
</dbReference>
<dbReference type="GO" id="GO:0008270">
    <property type="term" value="F:zinc ion binding"/>
    <property type="evidence" value="ECO:0007669"/>
    <property type="project" value="InterPro"/>
</dbReference>
<keyword evidence="4" id="KW-0456">Lyase</keyword>
<feature type="non-terminal residue" evidence="4">
    <location>
        <position position="225"/>
    </location>
</feature>
<dbReference type="EMBL" id="KU557744">
    <property type="protein sequence ID" value="ANJ59757.1"/>
    <property type="molecule type" value="mRNA"/>
</dbReference>
<dbReference type="GO" id="GO:0004089">
    <property type="term" value="F:carbonate dehydratase activity"/>
    <property type="evidence" value="ECO:0007669"/>
    <property type="project" value="UniProtKB-EC"/>
</dbReference>
<name>A0A1B0Y434_9CNID</name>
<evidence type="ECO:0000256" key="1">
    <source>
        <dbReference type="ARBA" id="ARBA00010718"/>
    </source>
</evidence>
<feature type="domain" description="Alpha-carbonic anhydrase" evidence="3">
    <location>
        <begin position="33"/>
        <end position="225"/>
    </location>
</feature>
<dbReference type="InterPro" id="IPR036398">
    <property type="entry name" value="CA_dom_sf"/>
</dbReference>
<accession>A0A1B0Y434</accession>
<dbReference type="Pfam" id="PF00194">
    <property type="entry name" value="Carb_anhydrase"/>
    <property type="match status" value="1"/>
</dbReference>
<dbReference type="PANTHER" id="PTHR18952">
    <property type="entry name" value="CARBONIC ANHYDRASE"/>
    <property type="match status" value="1"/>
</dbReference>
<feature type="signal peptide" evidence="2">
    <location>
        <begin position="1"/>
        <end position="22"/>
    </location>
</feature>
<keyword evidence="2" id="KW-0732">Signal</keyword>
<dbReference type="PROSITE" id="PS51144">
    <property type="entry name" value="ALPHA_CA_2"/>
    <property type="match status" value="1"/>
</dbReference>
<dbReference type="Gene3D" id="3.10.200.10">
    <property type="entry name" value="Alpha carbonic anhydrase"/>
    <property type="match status" value="1"/>
</dbReference>
<organism evidence="4">
    <name type="scientific">Corallium rubrum</name>
    <dbReference type="NCBI Taxonomy" id="142104"/>
    <lineage>
        <taxon>Eukaryota</taxon>
        <taxon>Metazoa</taxon>
        <taxon>Cnidaria</taxon>
        <taxon>Anthozoa</taxon>
        <taxon>Octocorallia</taxon>
        <taxon>Scleralcyonacea</taxon>
        <taxon>Coralliidae</taxon>
        <taxon>Corallium</taxon>
    </lineage>
</organism>
<dbReference type="InterPro" id="IPR001148">
    <property type="entry name" value="CA_dom"/>
</dbReference>
<dbReference type="AlphaFoldDB" id="A0A1B0Y434"/>
<dbReference type="EC" id="4.2.1.1" evidence="4"/>
<gene>
    <name evidence="4" type="primary">CA2</name>
</gene>
<dbReference type="SMART" id="SM01057">
    <property type="entry name" value="Carb_anhydrase"/>
    <property type="match status" value="1"/>
</dbReference>
<dbReference type="GO" id="GO:0006730">
    <property type="term" value="P:one-carbon metabolic process"/>
    <property type="evidence" value="ECO:0007669"/>
    <property type="project" value="TreeGrafter"/>
</dbReference>
<comment type="similarity">
    <text evidence="1">Belongs to the alpha-carbonic anhydrase family.</text>
</comment>
<protein>
    <submittedName>
        <fullName evidence="4">Alpha carbonic anhydrase 2</fullName>
        <ecNumber evidence="4">4.2.1.1</ecNumber>
    </submittedName>
</protein>
<feature type="chain" id="PRO_5008517498" evidence="2">
    <location>
        <begin position="23"/>
        <end position="225"/>
    </location>
</feature>
<sequence>MQLFYIAVGIVYVLSILSPSEGSDDFENLDDIPPWGYGRTNDQVYGVEAWKNFSKNCNGRRQSPVNIRHKRARRKRHRSKIAVQFTLENGQVFGVLKNNGHSPVFTVNVSKASAQLTNVPHHRKDLYILKKIYFRFGCTEKTGSEHQIDGVPTPGEIHLVFYKDQYRTIDRAMSKKDGLVILAVLLGGDLNYNRGLTDITSNLARIIQPGDKIDLKDGIKLSYLL</sequence>
<evidence type="ECO:0000313" key="4">
    <source>
        <dbReference type="EMBL" id="ANJ59757.1"/>
    </source>
</evidence>
<reference evidence="4" key="1">
    <citation type="journal article" date="2016" name="PLoS ONE">
        <title>Carbonic Anhydrases in Cnidarians: Novel Perspectives from the Octocorallian Corallium rubrum.</title>
        <authorList>
            <person name="Le Goff C."/>
            <person name="Ganot P."/>
            <person name="Zoccola D."/>
            <person name="Caminiti-Segonds N."/>
            <person name="Allemand D."/>
            <person name="Tambutte S."/>
        </authorList>
    </citation>
    <scope>NUCLEOTIDE SEQUENCE</scope>
</reference>
<evidence type="ECO:0000256" key="2">
    <source>
        <dbReference type="SAM" id="SignalP"/>
    </source>
</evidence>
<dbReference type="SUPFAM" id="SSF51069">
    <property type="entry name" value="Carbonic anhydrase"/>
    <property type="match status" value="1"/>
</dbReference>
<evidence type="ECO:0000259" key="3">
    <source>
        <dbReference type="PROSITE" id="PS51144"/>
    </source>
</evidence>